<dbReference type="Pfam" id="PF19979">
    <property type="entry name" value="DUF6415"/>
    <property type="match status" value="1"/>
</dbReference>
<dbReference type="InterPro" id="IPR046300">
    <property type="entry name" value="DUF6415"/>
</dbReference>
<organism evidence="1 2">
    <name type="scientific">Streptomyces griseomycini</name>
    <dbReference type="NCBI Taxonomy" id="66895"/>
    <lineage>
        <taxon>Bacteria</taxon>
        <taxon>Bacillati</taxon>
        <taxon>Actinomycetota</taxon>
        <taxon>Actinomycetes</taxon>
        <taxon>Kitasatosporales</taxon>
        <taxon>Streptomycetaceae</taxon>
        <taxon>Streptomyces</taxon>
    </lineage>
</organism>
<proteinExistence type="predicted"/>
<keyword evidence="2" id="KW-1185">Reference proteome</keyword>
<reference evidence="1 2" key="1">
    <citation type="submission" date="2020-08" db="EMBL/GenBank/DDBJ databases">
        <title>Genomic Encyclopedia of Type Strains, Phase III (KMG-III): the genomes of soil and plant-associated and newly described type strains.</title>
        <authorList>
            <person name="Whitman W."/>
        </authorList>
    </citation>
    <scope>NUCLEOTIDE SEQUENCE [LARGE SCALE GENOMIC DNA]</scope>
    <source>
        <strain evidence="1 2">CECT 3273</strain>
    </source>
</reference>
<comment type="caution">
    <text evidence="1">The sequence shown here is derived from an EMBL/GenBank/DDBJ whole genome shotgun (WGS) entry which is preliminary data.</text>
</comment>
<evidence type="ECO:0000313" key="1">
    <source>
        <dbReference type="EMBL" id="MBB4903466.1"/>
    </source>
</evidence>
<dbReference type="Proteomes" id="UP000579523">
    <property type="component" value="Unassembled WGS sequence"/>
</dbReference>
<gene>
    <name evidence="1" type="ORF">FHS37_007563</name>
</gene>
<accession>A0A7W7VB04</accession>
<name>A0A7W7VB04_9ACTN</name>
<dbReference type="AlphaFoldDB" id="A0A7W7VB04"/>
<protein>
    <submittedName>
        <fullName evidence="1">Uncharacterized protein</fullName>
    </submittedName>
</protein>
<sequence length="139" mass="15458">MTAAVRRWNHPVSAWAPPLDGDALRTVLEKVRQWQPLDIDGLLDDIAAVLDDVPPPEENVEELAGRLRGHLVRLVTVAVAAGAEQDITAVRLLDQARTRHAEDLPGDHRRAVGQLRRMGWTASELLDRLVATRCLREVV</sequence>
<dbReference type="RefSeq" id="WP_221500775.1">
    <property type="nucleotide sequence ID" value="NZ_BMTK01000041.1"/>
</dbReference>
<dbReference type="EMBL" id="JACHJI010000030">
    <property type="protein sequence ID" value="MBB4903466.1"/>
    <property type="molecule type" value="Genomic_DNA"/>
</dbReference>
<evidence type="ECO:0000313" key="2">
    <source>
        <dbReference type="Proteomes" id="UP000579523"/>
    </source>
</evidence>